<reference evidence="2 3" key="1">
    <citation type="submission" date="2016-09" db="EMBL/GenBank/DDBJ databases">
        <title>Genome-resolved meta-omics ties microbial dynamics to process performance in biotechnology for thiocyanate degradation.</title>
        <authorList>
            <person name="Kantor R.S."/>
            <person name="Huddy R.J."/>
            <person name="Iyer R."/>
            <person name="Thomas B.C."/>
            <person name="Brown C.T."/>
            <person name="Anantharaman K."/>
            <person name="Tringe S."/>
            <person name="Hettich R.L."/>
            <person name="Harrison S.T."/>
            <person name="Banfield J.F."/>
        </authorList>
    </citation>
    <scope>NUCLEOTIDE SEQUENCE [LARGE SCALE GENOMIC DNA]</scope>
    <source>
        <strain evidence="2">59-99</strain>
    </source>
</reference>
<feature type="domain" description="DSBA-like thioredoxin" evidence="1">
    <location>
        <begin position="10"/>
        <end position="189"/>
    </location>
</feature>
<dbReference type="CDD" id="cd03025">
    <property type="entry name" value="DsbA_FrnE_like"/>
    <property type="match status" value="1"/>
</dbReference>
<gene>
    <name evidence="2" type="ORF">BGO89_07240</name>
</gene>
<evidence type="ECO:0000313" key="2">
    <source>
        <dbReference type="EMBL" id="OJX57756.1"/>
    </source>
</evidence>
<organism evidence="2 3">
    <name type="scientific">Candidatus Kapaibacterium thiocyanatum</name>
    <dbReference type="NCBI Taxonomy" id="1895771"/>
    <lineage>
        <taxon>Bacteria</taxon>
        <taxon>Pseudomonadati</taxon>
        <taxon>Candidatus Kapaibacteriota</taxon>
        <taxon>Candidatus Kapaibacteriia</taxon>
        <taxon>Candidatus Kapaibacteriales</taxon>
        <taxon>Candidatus Kapaibacteriaceae</taxon>
        <taxon>Candidatus Kapaibacterium</taxon>
    </lineage>
</organism>
<name>A0A1M3KZ41_9BACT</name>
<evidence type="ECO:0000259" key="1">
    <source>
        <dbReference type="Pfam" id="PF01323"/>
    </source>
</evidence>
<dbReference type="InterPro" id="IPR001853">
    <property type="entry name" value="DSBA-like_thioredoxin_dom"/>
</dbReference>
<dbReference type="PANTHER" id="PTHR13887:SF54">
    <property type="entry name" value="DSBA FAMILY PROTEIN"/>
    <property type="match status" value="1"/>
</dbReference>
<sequence length="216" mass="23956">MKPTLLYLQDTLCGWCYGFGPVMQRVQDIWSDRVDIQVMAGGMVVGERVGTVGDRVEVLRDAYRRIEESTGAVFGTAYVGGVLEEGTAILDSVPGAKALMTFKTFDPERAVDFAHRLQQAIYRDGMSIVDDGTFAALAEEYGLDVDEFLTTLHDEQIAVMVDEEFAFVSSMGISGFPTVILIKDDQAMILAEGYATYEEMEFRLDLALKAFDQSRN</sequence>
<dbReference type="AlphaFoldDB" id="A0A1M3KZ41"/>
<dbReference type="STRING" id="1895771.BGO89_07240"/>
<comment type="caution">
    <text evidence="2">The sequence shown here is derived from an EMBL/GenBank/DDBJ whole genome shotgun (WGS) entry which is preliminary data.</text>
</comment>
<accession>A0A1M3KZ41</accession>
<dbReference type="Gene3D" id="1.10.472.60">
    <property type="entry name" value="putative protein disulfide isomerase domain"/>
    <property type="match status" value="1"/>
</dbReference>
<protein>
    <recommendedName>
        <fullName evidence="1">DSBA-like thioredoxin domain-containing protein</fullName>
    </recommendedName>
</protein>
<dbReference type="InterPro" id="IPR036249">
    <property type="entry name" value="Thioredoxin-like_sf"/>
</dbReference>
<evidence type="ECO:0000313" key="3">
    <source>
        <dbReference type="Proteomes" id="UP000184233"/>
    </source>
</evidence>
<proteinExistence type="predicted"/>
<dbReference type="SUPFAM" id="SSF52833">
    <property type="entry name" value="Thioredoxin-like"/>
    <property type="match status" value="1"/>
</dbReference>
<dbReference type="EMBL" id="MKVH01000021">
    <property type="protein sequence ID" value="OJX57756.1"/>
    <property type="molecule type" value="Genomic_DNA"/>
</dbReference>
<dbReference type="Gene3D" id="3.40.30.10">
    <property type="entry name" value="Glutaredoxin"/>
    <property type="match status" value="1"/>
</dbReference>
<dbReference type="Pfam" id="PF01323">
    <property type="entry name" value="DSBA"/>
    <property type="match status" value="1"/>
</dbReference>
<dbReference type="GO" id="GO:0016491">
    <property type="term" value="F:oxidoreductase activity"/>
    <property type="evidence" value="ECO:0007669"/>
    <property type="project" value="InterPro"/>
</dbReference>
<dbReference type="Proteomes" id="UP000184233">
    <property type="component" value="Unassembled WGS sequence"/>
</dbReference>
<dbReference type="PANTHER" id="PTHR13887">
    <property type="entry name" value="GLUTATHIONE S-TRANSFERASE KAPPA"/>
    <property type="match status" value="1"/>
</dbReference>